<protein>
    <submittedName>
        <fullName evidence="1">Uncharacterized protein</fullName>
    </submittedName>
</protein>
<dbReference type="RefSeq" id="WP_285633137.1">
    <property type="nucleotide sequence ID" value="NZ_BSTJ01000014.1"/>
</dbReference>
<dbReference type="EMBL" id="BSTJ01000014">
    <property type="protein sequence ID" value="GLY80344.1"/>
    <property type="molecule type" value="Genomic_DNA"/>
</dbReference>
<proteinExistence type="predicted"/>
<gene>
    <name evidence="1" type="ORF">Airi01_086110</name>
</gene>
<dbReference type="AlphaFoldDB" id="A0A9W6RR72"/>
<accession>A0A9W6RR72</accession>
<dbReference type="Proteomes" id="UP001165135">
    <property type="component" value="Unassembled WGS sequence"/>
</dbReference>
<evidence type="ECO:0000313" key="2">
    <source>
        <dbReference type="Proteomes" id="UP001165135"/>
    </source>
</evidence>
<sequence length="212" mass="23016">MPAVVTSALNTSSKFLYKMARMRQPSGVTAVAALVISVGLTGCSSGSHDQSALPRKRMEESRASLSRFASAFQHNFVSLYVSIDGTGDFVDCYGSAGERSYQVKLSMEDAFKPKSFRRDLIGRIIAYLKNSEWGMDEVWGPGTLHDGDAWEISALKDKDKFFLKNAEKASVANIEISGPCLKPPSRSGDLLGRVDKFHGPRISSSPAVGDSK</sequence>
<comment type="caution">
    <text evidence="1">The sequence shown here is derived from an EMBL/GenBank/DDBJ whole genome shotgun (WGS) entry which is preliminary data.</text>
</comment>
<reference evidence="1" key="1">
    <citation type="submission" date="2023-03" db="EMBL/GenBank/DDBJ databases">
        <title>Actinoallomurus iriomotensis NBRC 103681.</title>
        <authorList>
            <person name="Ichikawa N."/>
            <person name="Sato H."/>
            <person name="Tonouchi N."/>
        </authorList>
    </citation>
    <scope>NUCLEOTIDE SEQUENCE</scope>
    <source>
        <strain evidence="1">NBRC 103681</strain>
    </source>
</reference>
<organism evidence="1 2">
    <name type="scientific">Actinoallomurus iriomotensis</name>
    <dbReference type="NCBI Taxonomy" id="478107"/>
    <lineage>
        <taxon>Bacteria</taxon>
        <taxon>Bacillati</taxon>
        <taxon>Actinomycetota</taxon>
        <taxon>Actinomycetes</taxon>
        <taxon>Streptosporangiales</taxon>
        <taxon>Thermomonosporaceae</taxon>
        <taxon>Actinoallomurus</taxon>
    </lineage>
</organism>
<name>A0A9W6RR72_9ACTN</name>
<evidence type="ECO:0000313" key="1">
    <source>
        <dbReference type="EMBL" id="GLY80344.1"/>
    </source>
</evidence>